<dbReference type="AlphaFoldDB" id="A1ZTW2"/>
<dbReference type="InterPro" id="IPR002559">
    <property type="entry name" value="Transposase_11"/>
</dbReference>
<evidence type="ECO:0000313" key="2">
    <source>
        <dbReference type="EMBL" id="EAY24679.1"/>
    </source>
</evidence>
<dbReference type="GO" id="GO:0006313">
    <property type="term" value="P:DNA transposition"/>
    <property type="evidence" value="ECO:0007669"/>
    <property type="project" value="InterPro"/>
</dbReference>
<dbReference type="GO" id="GO:0004803">
    <property type="term" value="F:transposase activity"/>
    <property type="evidence" value="ECO:0007669"/>
    <property type="project" value="InterPro"/>
</dbReference>
<name>A1ZTW2_MICM2</name>
<accession>A1ZTW2</accession>
<dbReference type="EMBL" id="AAWS01000049">
    <property type="protein sequence ID" value="EAY25396.1"/>
    <property type="molecule type" value="Genomic_DNA"/>
</dbReference>
<dbReference type="EMBL" id="AAWS01000063">
    <property type="protein sequence ID" value="EAY24679.1"/>
    <property type="molecule type" value="Genomic_DNA"/>
</dbReference>
<evidence type="ECO:0000313" key="3">
    <source>
        <dbReference type="EMBL" id="EAY25396.1"/>
    </source>
</evidence>
<dbReference type="EMBL" id="AAWS01000037">
    <property type="protein sequence ID" value="EAY26214.1"/>
    <property type="molecule type" value="Genomic_DNA"/>
</dbReference>
<protein>
    <recommendedName>
        <fullName evidence="1">Transposase IS4-like domain-containing protein</fullName>
    </recommendedName>
</protein>
<gene>
    <name evidence="4" type="ORF">M23134_02546</name>
    <name evidence="2" type="ORF">M23134_02989</name>
    <name evidence="3" type="ORF">M23134_06655</name>
</gene>
<feature type="domain" description="Transposase IS4-like" evidence="1">
    <location>
        <begin position="159"/>
        <end position="327"/>
    </location>
</feature>
<organism evidence="4 5">
    <name type="scientific">Microscilla marina ATCC 23134</name>
    <dbReference type="NCBI Taxonomy" id="313606"/>
    <lineage>
        <taxon>Bacteria</taxon>
        <taxon>Pseudomonadati</taxon>
        <taxon>Bacteroidota</taxon>
        <taxon>Cytophagia</taxon>
        <taxon>Cytophagales</taxon>
        <taxon>Microscillaceae</taxon>
        <taxon>Microscilla</taxon>
    </lineage>
</organism>
<dbReference type="Gene3D" id="3.90.350.10">
    <property type="entry name" value="Transposase Inhibitor Protein From Tn5, Chain A, domain 1"/>
    <property type="match status" value="1"/>
</dbReference>
<evidence type="ECO:0000313" key="5">
    <source>
        <dbReference type="Proteomes" id="UP000004095"/>
    </source>
</evidence>
<dbReference type="InterPro" id="IPR012337">
    <property type="entry name" value="RNaseH-like_sf"/>
</dbReference>
<dbReference type="Pfam" id="PF01609">
    <property type="entry name" value="DDE_Tnp_1"/>
    <property type="match status" value="1"/>
</dbReference>
<dbReference type="SUPFAM" id="SSF53098">
    <property type="entry name" value="Ribonuclease H-like"/>
    <property type="match status" value="1"/>
</dbReference>
<sequence>MLDGSLKTVLDSEKLNISLLANNSEYFKDKDYVVVLHDPSDIRKKYSQEADHLCKVLDLDKKLINGYRSLSSACVDIRGKNLRLLRCSPYSTTDANYLKVEELRLYEDNKLKDQNRAKEIKLALTSGQGYNLKSLVKDHTSQITGQIRASNPNAVIVDVYDRGFDDTEVFEHETDLGNLFVVRSKLNRVSNELQVCSSGKEKNIKLRHQQFFQGDEVHYQKMTLQGKTYQDAKGVFEWNEVEIKGRIYSVVKIRFFDRAGRNIFKNPMLLITNMQVDQLQMAQMVFELYCKRAKIEGVFKFCKEVLGWEDNRIPDYNVVKNLISLIYFVAGYFYEIEDQLTQDKTIEWIAQLGGGKGKITRHFILNGFAQLINYKLAQRFFEQQDISPEQVNDALNRFSFGNE</sequence>
<dbReference type="Proteomes" id="UP000004095">
    <property type="component" value="Unassembled WGS sequence"/>
</dbReference>
<keyword evidence="5" id="KW-1185">Reference proteome</keyword>
<dbReference type="GO" id="GO:0003677">
    <property type="term" value="F:DNA binding"/>
    <property type="evidence" value="ECO:0007669"/>
    <property type="project" value="InterPro"/>
</dbReference>
<evidence type="ECO:0000259" key="1">
    <source>
        <dbReference type="Pfam" id="PF01609"/>
    </source>
</evidence>
<proteinExistence type="predicted"/>
<evidence type="ECO:0000313" key="4">
    <source>
        <dbReference type="EMBL" id="EAY26214.1"/>
    </source>
</evidence>
<comment type="caution">
    <text evidence="4">The sequence shown here is derived from an EMBL/GenBank/DDBJ whole genome shotgun (WGS) entry which is preliminary data.</text>
</comment>
<reference evidence="4 5" key="1">
    <citation type="submission" date="2007-01" db="EMBL/GenBank/DDBJ databases">
        <authorList>
            <person name="Haygood M."/>
            <person name="Podell S."/>
            <person name="Anderson C."/>
            <person name="Hopkinson B."/>
            <person name="Roe K."/>
            <person name="Barbeau K."/>
            <person name="Gaasterland T."/>
            <person name="Ferriera S."/>
            <person name="Johnson J."/>
            <person name="Kravitz S."/>
            <person name="Beeson K."/>
            <person name="Sutton G."/>
            <person name="Rogers Y.-H."/>
            <person name="Friedman R."/>
            <person name="Frazier M."/>
            <person name="Venter J.C."/>
        </authorList>
    </citation>
    <scope>NUCLEOTIDE SEQUENCE [LARGE SCALE GENOMIC DNA]</scope>
    <source>
        <strain evidence="4 5">ATCC 23134</strain>
    </source>
</reference>